<sequence>MYYFAGDEAAFLTQGKAMGLHGLDIRKGLCMLGPVGKTMLLKMFSANPIRGYRMTSDEAVESAYRAGEESRKQQQALGRGDGRHLCIDDVCTEEAVVKDYGNADAPMAKVLLTGRWPTTTRLATCGPG</sequence>
<dbReference type="Proteomes" id="UP001479606">
    <property type="component" value="Unassembled WGS sequence"/>
</dbReference>
<proteinExistence type="predicted"/>
<comment type="caution">
    <text evidence="1">The sequence shown here is derived from an EMBL/GenBank/DDBJ whole genome shotgun (WGS) entry which is preliminary data.</text>
</comment>
<protein>
    <submittedName>
        <fullName evidence="1">Uncharacterized protein</fullName>
    </submittedName>
</protein>
<gene>
    <name evidence="1" type="ORF">AAFH49_10945</name>
</gene>
<organism evidence="1 2">
    <name type="scientific">Hymenobacter segetis</name>
    <dbReference type="NCBI Taxonomy" id="2025509"/>
    <lineage>
        <taxon>Bacteria</taxon>
        <taxon>Pseudomonadati</taxon>
        <taxon>Bacteroidota</taxon>
        <taxon>Cytophagia</taxon>
        <taxon>Cytophagales</taxon>
        <taxon>Hymenobacteraceae</taxon>
        <taxon>Hymenobacter</taxon>
    </lineage>
</organism>
<reference evidence="1 2" key="1">
    <citation type="journal article" date="2018" name="Arch. Microbiol.">
        <title>Hymenobacter segetis sp. nov., isolated from soil.</title>
        <authorList>
            <person name="Ten L.N."/>
            <person name="Lim S.J."/>
            <person name="Kim B.O."/>
            <person name="Kang I.K."/>
            <person name="Jung H.Y."/>
        </authorList>
    </citation>
    <scope>NUCLEOTIDE SEQUENCE [LARGE SCALE GENOMIC DNA]</scope>
    <source>
        <strain evidence="1 2">S7-3-11</strain>
    </source>
</reference>
<dbReference type="RefSeq" id="WP_342298055.1">
    <property type="nucleotide sequence ID" value="NZ_JBCEVZ010000022.1"/>
</dbReference>
<keyword evidence="2" id="KW-1185">Reference proteome</keyword>
<name>A0ABU9LVN2_9BACT</name>
<evidence type="ECO:0000313" key="2">
    <source>
        <dbReference type="Proteomes" id="UP001479606"/>
    </source>
</evidence>
<accession>A0ABU9LVN2</accession>
<evidence type="ECO:0000313" key="1">
    <source>
        <dbReference type="EMBL" id="MEL5994725.1"/>
    </source>
</evidence>
<dbReference type="EMBL" id="JBCEVZ010000022">
    <property type="protein sequence ID" value="MEL5994725.1"/>
    <property type="molecule type" value="Genomic_DNA"/>
</dbReference>